<feature type="compositionally biased region" description="Polar residues" evidence="2">
    <location>
        <begin position="61"/>
        <end position="71"/>
    </location>
</feature>
<reference evidence="4" key="1">
    <citation type="submission" date="2021-09" db="EMBL/GenBank/DDBJ databases">
        <authorList>
            <consortium name="AG Swart"/>
            <person name="Singh M."/>
            <person name="Singh A."/>
            <person name="Seah K."/>
            <person name="Emmerich C."/>
        </authorList>
    </citation>
    <scope>NUCLEOTIDE SEQUENCE</scope>
    <source>
        <strain evidence="4">ATCC30299</strain>
    </source>
</reference>
<dbReference type="PROSITE" id="PS50222">
    <property type="entry name" value="EF_HAND_2"/>
    <property type="match status" value="2"/>
</dbReference>
<sequence>MGCGGSKKSSKIAAPQKVVGGKEKPSNSTPGNAKNNGNQQTVSTPGRNQVAAGQKNEEKPNSVSKDQQPNQAEKIVSKPIEVKPQEKSKTSESKSPEKEPIPSHIQKTKEDLKSAAMAQTEIKPIQKIPSIKSEEAKKIENSPKNEESKLPQTAKNPPSQKEELKEPQTAKNPPSQKPEDLKQPQTDKNPQKHEEAKAQTLKSPPQKPKPSASSTEIVHSQSLSDFKHPTTYNKVIWAKQRPSANDGHKPAVVFNIEVNGVTEKLTFNDFPITSSQSKNIPKVVDCIAYILKTQKDIEEVKKINAAFKYVWSQSVICDNPQLIADIEPTCEEMGMSIVNNMDEFMKKVYNDDRKLYVLLKEVFMKIDKDSSGSIDMSELALATEQLGGNPNQSEIQHAMQVMDLNHDGKINFREFVYWWKRGRQGAISIQKMAGSFASKFAANVPGSVDLLRNIGIGKRTIDKATYTKEFSLRVGQDFSDSKLSMRLQLGKSAKREQIVHEANQALSFNMRESWVAVALTTKTGDASSDHSQLAHDTCKSLLNSFLASAYDGQSLQNALGANAQVMGNKVFVGAWIDLNNEKFDIVQDQIALVERVIRSPVDDYIDLSLQFKNGIRNLQSDEKTSNEMLFEAFRMKFTYVHWVKFLEMILAVRGKSTNSSDFFPMSLLMMSGNIDLHFKHISEIPKIFFPQQAMEAPQAECFLNTMKQMVKSYISDTPYMANVIKEIVENFASKIEVIFRFNNLGLKVEIEADGLNEFYQALISG</sequence>
<dbReference type="PROSITE" id="PS00018">
    <property type="entry name" value="EF_HAND_1"/>
    <property type="match status" value="2"/>
</dbReference>
<evidence type="ECO:0000313" key="5">
    <source>
        <dbReference type="Proteomes" id="UP001162131"/>
    </source>
</evidence>
<proteinExistence type="predicted"/>
<evidence type="ECO:0000256" key="2">
    <source>
        <dbReference type="SAM" id="MobiDB-lite"/>
    </source>
</evidence>
<dbReference type="CDD" id="cd00051">
    <property type="entry name" value="EFh"/>
    <property type="match status" value="1"/>
</dbReference>
<gene>
    <name evidence="4" type="ORF">BSTOLATCC_MIC40568</name>
</gene>
<feature type="region of interest" description="Disordered" evidence="2">
    <location>
        <begin position="1"/>
        <end position="224"/>
    </location>
</feature>
<dbReference type="Proteomes" id="UP001162131">
    <property type="component" value="Unassembled WGS sequence"/>
</dbReference>
<dbReference type="InterPro" id="IPR002048">
    <property type="entry name" value="EF_hand_dom"/>
</dbReference>
<feature type="compositionally biased region" description="Basic and acidic residues" evidence="2">
    <location>
        <begin position="80"/>
        <end position="113"/>
    </location>
</feature>
<organism evidence="4 5">
    <name type="scientific">Blepharisma stoltei</name>
    <dbReference type="NCBI Taxonomy" id="1481888"/>
    <lineage>
        <taxon>Eukaryota</taxon>
        <taxon>Sar</taxon>
        <taxon>Alveolata</taxon>
        <taxon>Ciliophora</taxon>
        <taxon>Postciliodesmatophora</taxon>
        <taxon>Heterotrichea</taxon>
        <taxon>Heterotrichida</taxon>
        <taxon>Blepharismidae</taxon>
        <taxon>Blepharisma</taxon>
    </lineage>
</organism>
<keyword evidence="5" id="KW-1185">Reference proteome</keyword>
<dbReference type="Pfam" id="PF13499">
    <property type="entry name" value="EF-hand_7"/>
    <property type="match status" value="1"/>
</dbReference>
<comment type="caution">
    <text evidence="4">The sequence shown here is derived from an EMBL/GenBank/DDBJ whole genome shotgun (WGS) entry which is preliminary data.</text>
</comment>
<dbReference type="EMBL" id="CAJZBQ010000040">
    <property type="protein sequence ID" value="CAG9326134.1"/>
    <property type="molecule type" value="Genomic_DNA"/>
</dbReference>
<evidence type="ECO:0000313" key="4">
    <source>
        <dbReference type="EMBL" id="CAG9326134.1"/>
    </source>
</evidence>
<dbReference type="InterPro" id="IPR011992">
    <property type="entry name" value="EF-hand-dom_pair"/>
</dbReference>
<feature type="compositionally biased region" description="Polar residues" evidence="2">
    <location>
        <begin position="26"/>
        <end position="47"/>
    </location>
</feature>
<evidence type="ECO:0000256" key="1">
    <source>
        <dbReference type="ARBA" id="ARBA00022837"/>
    </source>
</evidence>
<dbReference type="InterPro" id="IPR018247">
    <property type="entry name" value="EF_Hand_1_Ca_BS"/>
</dbReference>
<feature type="domain" description="EF-hand" evidence="3">
    <location>
        <begin position="359"/>
        <end position="389"/>
    </location>
</feature>
<feature type="domain" description="EF-hand" evidence="3">
    <location>
        <begin position="390"/>
        <end position="425"/>
    </location>
</feature>
<protein>
    <recommendedName>
        <fullName evidence="3">EF-hand domain-containing protein</fullName>
    </recommendedName>
</protein>
<dbReference type="SMART" id="SM00054">
    <property type="entry name" value="EFh"/>
    <property type="match status" value="2"/>
</dbReference>
<dbReference type="InterPro" id="IPR052591">
    <property type="entry name" value="CML21-like"/>
</dbReference>
<dbReference type="AlphaFoldDB" id="A0AAU9JLZ5"/>
<accession>A0AAU9JLZ5</accession>
<feature type="compositionally biased region" description="Low complexity" evidence="2">
    <location>
        <begin position="122"/>
        <end position="131"/>
    </location>
</feature>
<dbReference type="PANTHER" id="PTHR23064">
    <property type="entry name" value="TROPONIN"/>
    <property type="match status" value="1"/>
</dbReference>
<dbReference type="Gene3D" id="1.10.238.10">
    <property type="entry name" value="EF-hand"/>
    <property type="match status" value="1"/>
</dbReference>
<keyword evidence="1" id="KW-0106">Calcium</keyword>
<feature type="compositionally biased region" description="Basic and acidic residues" evidence="2">
    <location>
        <begin position="132"/>
        <end position="149"/>
    </location>
</feature>
<evidence type="ECO:0000259" key="3">
    <source>
        <dbReference type="PROSITE" id="PS50222"/>
    </source>
</evidence>
<dbReference type="SUPFAM" id="SSF47473">
    <property type="entry name" value="EF-hand"/>
    <property type="match status" value="1"/>
</dbReference>
<name>A0AAU9JLZ5_9CILI</name>
<feature type="compositionally biased region" description="Polar residues" evidence="2">
    <location>
        <begin position="215"/>
        <end position="224"/>
    </location>
</feature>
<feature type="compositionally biased region" description="Polar residues" evidence="2">
    <location>
        <begin position="150"/>
        <end position="159"/>
    </location>
</feature>
<dbReference type="GO" id="GO:0005509">
    <property type="term" value="F:calcium ion binding"/>
    <property type="evidence" value="ECO:0007669"/>
    <property type="project" value="InterPro"/>
</dbReference>